<protein>
    <submittedName>
        <fullName evidence="1">DUF2855 domain-containing protein</fullName>
    </submittedName>
</protein>
<dbReference type="Proteomes" id="UP000249524">
    <property type="component" value="Unassembled WGS sequence"/>
</dbReference>
<dbReference type="RefSeq" id="WP_111276122.1">
    <property type="nucleotide sequence ID" value="NZ_QFYS01000004.1"/>
</dbReference>
<dbReference type="Pfam" id="PF11017">
    <property type="entry name" value="DUF2855"/>
    <property type="match status" value="1"/>
</dbReference>
<comment type="caution">
    <text evidence="1">The sequence shown here is derived from an EMBL/GenBank/DDBJ whole genome shotgun (WGS) entry which is preliminary data.</text>
</comment>
<dbReference type="EMBL" id="QFYS01000004">
    <property type="protein sequence ID" value="RAK65526.1"/>
    <property type="molecule type" value="Genomic_DNA"/>
</dbReference>
<proteinExistence type="predicted"/>
<dbReference type="AlphaFoldDB" id="A0A328BHT7"/>
<sequence length="350" mass="37726">MKGWDLLVDRGDLTKTRLAPMDPDAPLADGEALLQIESFALTANNVTYGAVGDQIGYWRFFPAPEGWGRIPVWGFARVVRSATADAPVGLRLFGYWPMSSHVVARLEKRPSGYVEVSAHRAELPPTYNAYQQAPPAADDDWRSLLRPLLMTSFLIDDQLSEAPLKSLVLSSASSKTAMGLAWLARRRGLKVIGLTSPAHVATLQASGLYDQVVTYDDVASLRAEGPAAYVDFAGRATVTADVHAALGDALATSLGVGLTHWDAMAGPRPTPVGPAPVFFFAPDRIRQRMKDWGPAELESRFAAALAAFVAGNPWLRLKRHAGPEALQGLYAHLVAGQVAPDEGHIVRPDS</sequence>
<evidence type="ECO:0000313" key="1">
    <source>
        <dbReference type="EMBL" id="RAK65526.1"/>
    </source>
</evidence>
<dbReference type="OrthoDB" id="8953110at2"/>
<gene>
    <name evidence="1" type="ORF">DJ019_11225</name>
</gene>
<organism evidence="1 2">
    <name type="scientific">Phenylobacterium kunshanense</name>
    <dbReference type="NCBI Taxonomy" id="1445034"/>
    <lineage>
        <taxon>Bacteria</taxon>
        <taxon>Pseudomonadati</taxon>
        <taxon>Pseudomonadota</taxon>
        <taxon>Alphaproteobacteria</taxon>
        <taxon>Caulobacterales</taxon>
        <taxon>Caulobacteraceae</taxon>
        <taxon>Phenylobacterium</taxon>
    </lineage>
</organism>
<accession>A0A328BHT7</accession>
<evidence type="ECO:0000313" key="2">
    <source>
        <dbReference type="Proteomes" id="UP000249524"/>
    </source>
</evidence>
<reference evidence="1 2" key="1">
    <citation type="submission" date="2018-05" db="EMBL/GenBank/DDBJ databases">
        <authorList>
            <person name="Lanie J.A."/>
            <person name="Ng W.-L."/>
            <person name="Kazmierczak K.M."/>
            <person name="Andrzejewski T.M."/>
            <person name="Davidsen T.M."/>
            <person name="Wayne K.J."/>
            <person name="Tettelin H."/>
            <person name="Glass J.I."/>
            <person name="Rusch D."/>
            <person name="Podicherti R."/>
            <person name="Tsui H.-C.T."/>
            <person name="Winkler M.E."/>
        </authorList>
    </citation>
    <scope>NUCLEOTIDE SEQUENCE [LARGE SCALE GENOMIC DNA]</scope>
    <source>
        <strain evidence="1 2">BUT-10</strain>
    </source>
</reference>
<dbReference type="InterPro" id="IPR021276">
    <property type="entry name" value="DUF2855"/>
</dbReference>
<name>A0A328BHT7_9CAUL</name>
<keyword evidence="2" id="KW-1185">Reference proteome</keyword>